<feature type="binding site" evidence="10 14">
    <location>
        <begin position="141"/>
        <end position="144"/>
    </location>
    <ligand>
        <name>substrate</name>
    </ligand>
</feature>
<dbReference type="RefSeq" id="WP_075712014.1">
    <property type="nucleotide sequence ID" value="NZ_MJIE01000001.1"/>
</dbReference>
<comment type="cofactor">
    <cofactor evidence="10 13">
        <name>a divalent metal cation</name>
        <dbReference type="ChEBI" id="CHEBI:60240"/>
    </cofactor>
    <text evidence="10 13">Binds 1 divalent metal cation per subunit.</text>
</comment>
<evidence type="ECO:0000256" key="11">
    <source>
        <dbReference type="PIRNR" id="PIRNR001461"/>
    </source>
</evidence>
<comment type="similarity">
    <text evidence="6 10 11">Belongs to the ribulose-phosphate 3-epimerase family.</text>
</comment>
<evidence type="ECO:0000256" key="2">
    <source>
        <dbReference type="ARBA" id="ARBA00001936"/>
    </source>
</evidence>
<dbReference type="EMBL" id="MJIE01000001">
    <property type="protein sequence ID" value="OLR55006.1"/>
    <property type="molecule type" value="Genomic_DNA"/>
</dbReference>
<evidence type="ECO:0000256" key="5">
    <source>
        <dbReference type="ARBA" id="ARBA00001954"/>
    </source>
</evidence>
<dbReference type="PANTHER" id="PTHR11749">
    <property type="entry name" value="RIBULOSE-5-PHOSPHATE-3-EPIMERASE"/>
    <property type="match status" value="1"/>
</dbReference>
<dbReference type="Proteomes" id="UP000187404">
    <property type="component" value="Unassembled WGS sequence"/>
</dbReference>
<feature type="binding site" evidence="10 13">
    <location>
        <position position="32"/>
    </location>
    <ligand>
        <name>a divalent metal cation</name>
        <dbReference type="ChEBI" id="CHEBI:60240"/>
    </ligand>
</feature>
<evidence type="ECO:0000313" key="16">
    <source>
        <dbReference type="Proteomes" id="UP000187404"/>
    </source>
</evidence>
<keyword evidence="13" id="KW-0464">Manganese</keyword>
<keyword evidence="8 10" id="KW-0479">Metal-binding</keyword>
<evidence type="ECO:0000256" key="9">
    <source>
        <dbReference type="ARBA" id="ARBA00023235"/>
    </source>
</evidence>
<comment type="cofactor">
    <cofactor evidence="2">
        <name>Mn(2+)</name>
        <dbReference type="ChEBI" id="CHEBI:29035"/>
    </cofactor>
</comment>
<evidence type="ECO:0000313" key="15">
    <source>
        <dbReference type="EMBL" id="OLR55006.1"/>
    </source>
</evidence>
<evidence type="ECO:0000256" key="10">
    <source>
        <dbReference type="HAMAP-Rule" id="MF_02227"/>
    </source>
</evidence>
<dbReference type="PROSITE" id="PS01086">
    <property type="entry name" value="RIBUL_P_3_EPIMER_2"/>
    <property type="match status" value="1"/>
</dbReference>
<dbReference type="Gene3D" id="3.20.20.70">
    <property type="entry name" value="Aldolase class I"/>
    <property type="match status" value="1"/>
</dbReference>
<dbReference type="InterPro" id="IPR026019">
    <property type="entry name" value="Ribul_P_3_epim"/>
</dbReference>
<feature type="binding site" evidence="10 13">
    <location>
        <position position="174"/>
    </location>
    <ligand>
        <name>a divalent metal cation</name>
        <dbReference type="ChEBI" id="CHEBI:60240"/>
    </ligand>
</feature>
<evidence type="ECO:0000256" key="6">
    <source>
        <dbReference type="ARBA" id="ARBA00009541"/>
    </source>
</evidence>
<dbReference type="PIRSF" id="PIRSF001461">
    <property type="entry name" value="RPE"/>
    <property type="match status" value="1"/>
</dbReference>
<dbReference type="NCBIfam" id="TIGR01163">
    <property type="entry name" value="rpe"/>
    <property type="match status" value="1"/>
</dbReference>
<comment type="cofactor">
    <cofactor evidence="5">
        <name>Fe(2+)</name>
        <dbReference type="ChEBI" id="CHEBI:29033"/>
    </cofactor>
</comment>
<dbReference type="STRING" id="1261640.BHK98_02280"/>
<comment type="cofactor">
    <cofactor evidence="3">
        <name>Co(2+)</name>
        <dbReference type="ChEBI" id="CHEBI:48828"/>
    </cofactor>
</comment>
<dbReference type="AlphaFoldDB" id="A0A1Q9JFJ6"/>
<comment type="cofactor">
    <cofactor evidence="4">
        <name>Zn(2+)</name>
        <dbReference type="ChEBI" id="CHEBI:29105"/>
    </cofactor>
</comment>
<feature type="active site" description="Proton acceptor" evidence="10 12">
    <location>
        <position position="34"/>
    </location>
</feature>
<evidence type="ECO:0000256" key="12">
    <source>
        <dbReference type="PIRSR" id="PIRSR001461-1"/>
    </source>
</evidence>
<feature type="active site" description="Proton donor" evidence="10 12">
    <location>
        <position position="174"/>
    </location>
</feature>
<proteinExistence type="inferred from homology"/>
<keyword evidence="13" id="KW-0170">Cobalt</keyword>
<protein>
    <recommendedName>
        <fullName evidence="7 10">Ribulose-phosphate 3-epimerase</fullName>
        <ecNumber evidence="7 10">5.1.3.1</ecNumber>
    </recommendedName>
</protein>
<dbReference type="CDD" id="cd00429">
    <property type="entry name" value="RPE"/>
    <property type="match status" value="1"/>
</dbReference>
<keyword evidence="16" id="KW-1185">Reference proteome</keyword>
<dbReference type="GO" id="GO:0006098">
    <property type="term" value="P:pentose-phosphate shunt"/>
    <property type="evidence" value="ECO:0007669"/>
    <property type="project" value="UniProtKB-UniRule"/>
</dbReference>
<reference evidence="15 16" key="1">
    <citation type="journal article" date="2016" name="Appl. Environ. Microbiol.">
        <title>Function and Phylogeny of Bacterial Butyryl Coenzyme A:Acetate Transferases and Their Diversity in the Proximal Colon of Swine.</title>
        <authorList>
            <person name="Trachsel J."/>
            <person name="Bayles D.O."/>
            <person name="Looft T."/>
            <person name="Levine U.Y."/>
            <person name="Allen H.K."/>
        </authorList>
    </citation>
    <scope>NUCLEOTIDE SEQUENCE [LARGE SCALE GENOMIC DNA]</scope>
    <source>
        <strain evidence="15 16">68-3-10</strain>
    </source>
</reference>
<comment type="pathway">
    <text evidence="10">Carbohydrate degradation.</text>
</comment>
<dbReference type="GO" id="GO:0005737">
    <property type="term" value="C:cytoplasm"/>
    <property type="evidence" value="ECO:0007669"/>
    <property type="project" value="UniProtKB-ARBA"/>
</dbReference>
<dbReference type="GO" id="GO:0019323">
    <property type="term" value="P:pentose catabolic process"/>
    <property type="evidence" value="ECO:0007669"/>
    <property type="project" value="UniProtKB-UniRule"/>
</dbReference>
<feature type="binding site" evidence="10 14">
    <location>
        <begin position="196"/>
        <end position="197"/>
    </location>
    <ligand>
        <name>substrate</name>
    </ligand>
</feature>
<sequence>MAKLSPSILSADFARLGEQTEIVSAAGADYMHIDVMDGHFVPNISFGASVMKSLNDFETAPYDVHLMIEDPDRYLGDFVTEKTEFITVHQEACPHLNRTVEHIRSYGVGAGVAVNPATPICMLEDILEYADLILVMTVNPGFGGQSFIRSCMKKVRKLVEIREKYGCEFEIEIDGGAKLENAEEIVEAGTDIVVAGSAVFGAEDLSQRVREFRQKLGAE</sequence>
<dbReference type="SUPFAM" id="SSF51366">
    <property type="entry name" value="Ribulose-phoshate binding barrel"/>
    <property type="match status" value="1"/>
</dbReference>
<dbReference type="GO" id="GO:0046872">
    <property type="term" value="F:metal ion binding"/>
    <property type="evidence" value="ECO:0007669"/>
    <property type="project" value="UniProtKB-UniRule"/>
</dbReference>
<gene>
    <name evidence="10" type="primary">rpe</name>
    <name evidence="15" type="ORF">BHK98_02280</name>
</gene>
<dbReference type="HAMAP" id="MF_02227">
    <property type="entry name" value="RPE"/>
    <property type="match status" value="1"/>
</dbReference>
<dbReference type="InterPro" id="IPR013785">
    <property type="entry name" value="Aldolase_TIM"/>
</dbReference>
<evidence type="ECO:0000256" key="1">
    <source>
        <dbReference type="ARBA" id="ARBA00001782"/>
    </source>
</evidence>
<feature type="binding site" evidence="10">
    <location>
        <begin position="174"/>
        <end position="176"/>
    </location>
    <ligand>
        <name>substrate</name>
    </ligand>
</feature>
<evidence type="ECO:0000256" key="7">
    <source>
        <dbReference type="ARBA" id="ARBA00013188"/>
    </source>
</evidence>
<feature type="binding site" evidence="10 14">
    <location>
        <position position="65"/>
    </location>
    <ligand>
        <name>substrate</name>
    </ligand>
</feature>
<comment type="catalytic activity">
    <reaction evidence="1 10 11">
        <text>D-ribulose 5-phosphate = D-xylulose 5-phosphate</text>
        <dbReference type="Rhea" id="RHEA:13677"/>
        <dbReference type="ChEBI" id="CHEBI:57737"/>
        <dbReference type="ChEBI" id="CHEBI:58121"/>
        <dbReference type="EC" id="5.1.3.1"/>
    </reaction>
</comment>
<accession>A0A1Q9JFJ6</accession>
<evidence type="ECO:0000256" key="8">
    <source>
        <dbReference type="ARBA" id="ARBA00022723"/>
    </source>
</evidence>
<keyword evidence="13" id="KW-0862">Zinc</keyword>
<dbReference type="Pfam" id="PF00834">
    <property type="entry name" value="Ribul_P_3_epim"/>
    <property type="match status" value="1"/>
</dbReference>
<dbReference type="InterPro" id="IPR000056">
    <property type="entry name" value="Ribul_P_3_epim-like"/>
</dbReference>
<evidence type="ECO:0000256" key="3">
    <source>
        <dbReference type="ARBA" id="ARBA00001941"/>
    </source>
</evidence>
<evidence type="ECO:0000256" key="14">
    <source>
        <dbReference type="PIRSR" id="PIRSR001461-3"/>
    </source>
</evidence>
<dbReference type="InterPro" id="IPR011060">
    <property type="entry name" value="RibuloseP-bd_barrel"/>
</dbReference>
<keyword evidence="9 10" id="KW-0413">Isomerase</keyword>
<dbReference type="NCBIfam" id="NF004076">
    <property type="entry name" value="PRK05581.1-4"/>
    <property type="match status" value="1"/>
</dbReference>
<dbReference type="OrthoDB" id="1645589at2"/>
<organism evidence="15 16">
    <name type="scientific">Hornefia porci</name>
    <dbReference type="NCBI Taxonomy" id="2652292"/>
    <lineage>
        <taxon>Bacteria</taxon>
        <taxon>Bacillati</taxon>
        <taxon>Bacillota</taxon>
        <taxon>Clostridia</taxon>
        <taxon>Peptostreptococcales</taxon>
        <taxon>Anaerovoracaceae</taxon>
        <taxon>Hornefia</taxon>
    </lineage>
</organism>
<evidence type="ECO:0000256" key="13">
    <source>
        <dbReference type="PIRSR" id="PIRSR001461-2"/>
    </source>
</evidence>
<keyword evidence="10 11" id="KW-0119">Carbohydrate metabolism</keyword>
<comment type="caution">
    <text evidence="15">The sequence shown here is derived from an EMBL/GenBank/DDBJ whole genome shotgun (WGS) entry which is preliminary data.</text>
</comment>
<name>A0A1Q9JFJ6_9FIRM</name>
<feature type="binding site" evidence="10 14">
    <location>
        <position position="7"/>
    </location>
    <ligand>
        <name>substrate</name>
    </ligand>
</feature>
<dbReference type="GO" id="GO:0004750">
    <property type="term" value="F:D-ribulose-phosphate 3-epimerase activity"/>
    <property type="evidence" value="ECO:0007669"/>
    <property type="project" value="UniProtKB-UniRule"/>
</dbReference>
<dbReference type="PROSITE" id="PS01085">
    <property type="entry name" value="RIBUL_P_3_EPIMER_1"/>
    <property type="match status" value="1"/>
</dbReference>
<comment type="function">
    <text evidence="10">Catalyzes the reversible epimerization of D-ribulose 5-phosphate to D-xylulose 5-phosphate.</text>
</comment>
<feature type="binding site" evidence="10 13">
    <location>
        <position position="65"/>
    </location>
    <ligand>
        <name>a divalent metal cation</name>
        <dbReference type="ChEBI" id="CHEBI:60240"/>
    </ligand>
</feature>
<evidence type="ECO:0000256" key="4">
    <source>
        <dbReference type="ARBA" id="ARBA00001947"/>
    </source>
</evidence>
<feature type="binding site" evidence="14">
    <location>
        <position position="176"/>
    </location>
    <ligand>
        <name>substrate</name>
    </ligand>
</feature>
<feature type="binding site" evidence="10 13">
    <location>
        <position position="34"/>
    </location>
    <ligand>
        <name>a divalent metal cation</name>
        <dbReference type="ChEBI" id="CHEBI:60240"/>
    </ligand>
</feature>
<dbReference type="EC" id="5.1.3.1" evidence="7 10"/>
<dbReference type="FunFam" id="3.20.20.70:FF:000004">
    <property type="entry name" value="Ribulose-phosphate 3-epimerase"/>
    <property type="match status" value="1"/>
</dbReference>